<reference evidence="1" key="1">
    <citation type="journal article" date="2023" name="Insect Mol. Biol.">
        <title>Genome sequencing provides insights into the evolution of gene families encoding plant cell wall-degrading enzymes in longhorned beetles.</title>
        <authorList>
            <person name="Shin N.R."/>
            <person name="Okamura Y."/>
            <person name="Kirsch R."/>
            <person name="Pauchet Y."/>
        </authorList>
    </citation>
    <scope>NUCLEOTIDE SEQUENCE</scope>
    <source>
        <strain evidence="1">RBIC_L_NR</strain>
    </source>
</reference>
<accession>A0AAV8WTB1</accession>
<gene>
    <name evidence="1" type="ORF">NQ314_017650</name>
</gene>
<organism evidence="1 2">
    <name type="scientific">Rhamnusium bicolor</name>
    <dbReference type="NCBI Taxonomy" id="1586634"/>
    <lineage>
        <taxon>Eukaryota</taxon>
        <taxon>Metazoa</taxon>
        <taxon>Ecdysozoa</taxon>
        <taxon>Arthropoda</taxon>
        <taxon>Hexapoda</taxon>
        <taxon>Insecta</taxon>
        <taxon>Pterygota</taxon>
        <taxon>Neoptera</taxon>
        <taxon>Endopterygota</taxon>
        <taxon>Coleoptera</taxon>
        <taxon>Polyphaga</taxon>
        <taxon>Cucujiformia</taxon>
        <taxon>Chrysomeloidea</taxon>
        <taxon>Cerambycidae</taxon>
        <taxon>Lepturinae</taxon>
        <taxon>Rhagiini</taxon>
        <taxon>Rhamnusium</taxon>
    </lineage>
</organism>
<comment type="caution">
    <text evidence="1">The sequence shown here is derived from an EMBL/GenBank/DDBJ whole genome shotgun (WGS) entry which is preliminary data.</text>
</comment>
<keyword evidence="2" id="KW-1185">Reference proteome</keyword>
<dbReference type="EMBL" id="JANEYF010004941">
    <property type="protein sequence ID" value="KAJ8929643.1"/>
    <property type="molecule type" value="Genomic_DNA"/>
</dbReference>
<evidence type="ECO:0000313" key="1">
    <source>
        <dbReference type="EMBL" id="KAJ8929643.1"/>
    </source>
</evidence>
<protein>
    <submittedName>
        <fullName evidence="1">Uncharacterized protein</fullName>
    </submittedName>
</protein>
<evidence type="ECO:0000313" key="2">
    <source>
        <dbReference type="Proteomes" id="UP001162156"/>
    </source>
</evidence>
<name>A0AAV8WTB1_9CUCU</name>
<sequence length="106" mass="11903">MPNIGGPSSQKREVLNGVIQSIVLYGAPVWKRALQRKRYRNMVDGVQRKSLLRVASAYRTVSAAVVQVVTATPPLSLLAEERKHLYETGNGHRPKIREVARERTIL</sequence>
<dbReference type="AlphaFoldDB" id="A0AAV8WTB1"/>
<proteinExistence type="predicted"/>
<dbReference type="Proteomes" id="UP001162156">
    <property type="component" value="Unassembled WGS sequence"/>
</dbReference>